<dbReference type="EMBL" id="GBRD01016296">
    <property type="protein sequence ID" value="JAG49530.1"/>
    <property type="molecule type" value="Transcribed_RNA"/>
</dbReference>
<name>A0A0A9XCI6_LYGHE</name>
<evidence type="ECO:0000256" key="1">
    <source>
        <dbReference type="SAM" id="SignalP"/>
    </source>
</evidence>
<evidence type="ECO:0000313" key="3">
    <source>
        <dbReference type="EMBL" id="JAG49530.1"/>
    </source>
</evidence>
<reference evidence="2" key="1">
    <citation type="journal article" date="2014" name="PLoS ONE">
        <title>Transcriptome-Based Identification of ABC Transporters in the Western Tarnished Plant Bug Lygus hesperus.</title>
        <authorList>
            <person name="Hull J.J."/>
            <person name="Chaney K."/>
            <person name="Geib S.M."/>
            <person name="Fabrick J.A."/>
            <person name="Brent C.S."/>
            <person name="Walsh D."/>
            <person name="Lavine L.C."/>
        </authorList>
    </citation>
    <scope>NUCLEOTIDE SEQUENCE</scope>
</reference>
<dbReference type="EMBL" id="GBHO01025167">
    <property type="protein sequence ID" value="JAG18437.1"/>
    <property type="molecule type" value="Transcribed_RNA"/>
</dbReference>
<evidence type="ECO:0000313" key="2">
    <source>
        <dbReference type="EMBL" id="JAG18437.1"/>
    </source>
</evidence>
<protein>
    <submittedName>
        <fullName evidence="2">(R,R)-butanediol dehydrogenase</fullName>
    </submittedName>
</protein>
<dbReference type="AlphaFoldDB" id="A0A0A9XCI6"/>
<proteinExistence type="predicted"/>
<organism evidence="2">
    <name type="scientific">Lygus hesperus</name>
    <name type="common">Western plant bug</name>
    <dbReference type="NCBI Taxonomy" id="30085"/>
    <lineage>
        <taxon>Eukaryota</taxon>
        <taxon>Metazoa</taxon>
        <taxon>Ecdysozoa</taxon>
        <taxon>Arthropoda</taxon>
        <taxon>Hexapoda</taxon>
        <taxon>Insecta</taxon>
        <taxon>Pterygota</taxon>
        <taxon>Neoptera</taxon>
        <taxon>Paraneoptera</taxon>
        <taxon>Hemiptera</taxon>
        <taxon>Heteroptera</taxon>
        <taxon>Panheteroptera</taxon>
        <taxon>Cimicomorpha</taxon>
        <taxon>Miridae</taxon>
        <taxon>Mirini</taxon>
        <taxon>Lygus</taxon>
    </lineage>
</organism>
<feature type="chain" id="PRO_5015033843" evidence="1">
    <location>
        <begin position="20"/>
        <end position="185"/>
    </location>
</feature>
<reference evidence="3" key="3">
    <citation type="submission" date="2014-09" db="EMBL/GenBank/DDBJ databases">
        <authorList>
            <person name="Magalhaes I.L.F."/>
            <person name="Oliveira U."/>
            <person name="Santos F.R."/>
            <person name="Vidigal T.H.D.A."/>
            <person name="Brescovit A.D."/>
            <person name="Santos A.J."/>
        </authorList>
    </citation>
    <scope>NUCLEOTIDE SEQUENCE</scope>
</reference>
<feature type="signal peptide" evidence="1">
    <location>
        <begin position="1"/>
        <end position="19"/>
    </location>
</feature>
<gene>
    <name evidence="2" type="primary">bdhA</name>
    <name evidence="2" type="ORF">CM83_69796</name>
</gene>
<sequence length="185" mass="20554">MRNLVCILFAAVLVSSVTAEKDGLISFIEEKMLESTFLSGQNQIMAINLSPECQKLAITNLAAAKENAMTCSSTTEIVLDVGSILDVAFNSTGDLITDLNTVINGMPTCFVDHNWWNFFAVIPCLIGQVKPLWTASVNFIHFQNYYMKTIEKINELMQCMSNSKTEANQSVKKIVSMAKLCKMHQ</sequence>
<accession>A0A0A9XCI6</accession>
<keyword evidence="1" id="KW-0732">Signal</keyword>
<reference evidence="2" key="2">
    <citation type="submission" date="2014-07" db="EMBL/GenBank/DDBJ databases">
        <authorList>
            <person name="Hull J."/>
        </authorList>
    </citation>
    <scope>NUCLEOTIDE SEQUENCE</scope>
</reference>